<keyword evidence="9" id="KW-0732">Signal</keyword>
<dbReference type="PANTHER" id="PTHR43742:SF8">
    <property type="entry name" value="ANAEROBIC DIMETHYL SULFOXIDE REDUCTASE, SUBUNIT A"/>
    <property type="match status" value="1"/>
</dbReference>
<dbReference type="NCBIfam" id="TIGR02166">
    <property type="entry name" value="dmsA_ynfE"/>
    <property type="match status" value="1"/>
</dbReference>
<evidence type="ECO:0000256" key="6">
    <source>
        <dbReference type="ARBA" id="ARBA00022485"/>
    </source>
</evidence>
<proteinExistence type="inferred from homology"/>
<dbReference type="InterPro" id="IPR027467">
    <property type="entry name" value="MopterinOxRdtase_cofactor_BS"/>
</dbReference>
<dbReference type="CDD" id="cd02770">
    <property type="entry name" value="MopB_DmsA-EC"/>
    <property type="match status" value="1"/>
</dbReference>
<evidence type="ECO:0000256" key="4">
    <source>
        <dbReference type="ARBA" id="ARBA00010312"/>
    </source>
</evidence>
<dbReference type="InterPro" id="IPR006657">
    <property type="entry name" value="MoPterin_dinucl-bd_dom"/>
</dbReference>
<evidence type="ECO:0000256" key="9">
    <source>
        <dbReference type="ARBA" id="ARBA00022729"/>
    </source>
</evidence>
<keyword evidence="10" id="KW-0560">Oxidoreductase</keyword>
<evidence type="ECO:0000256" key="10">
    <source>
        <dbReference type="ARBA" id="ARBA00023002"/>
    </source>
</evidence>
<evidence type="ECO:0000256" key="2">
    <source>
        <dbReference type="ARBA" id="ARBA00001966"/>
    </source>
</evidence>
<dbReference type="FunFam" id="3.40.228.10:FF:000004">
    <property type="entry name" value="Dimethyl sulfoxide reductase subunit A"/>
    <property type="match status" value="1"/>
</dbReference>
<dbReference type="HOGENOM" id="CLU_000422_13_3_6"/>
<comment type="similarity">
    <text evidence="4">Belongs to the prokaryotic molybdopterin-containing oxidoreductase family.</text>
</comment>
<dbReference type="AlphaFoldDB" id="A0A0H2W690"/>
<dbReference type="Pfam" id="PF00384">
    <property type="entry name" value="Molybdopterin"/>
    <property type="match status" value="1"/>
</dbReference>
<dbReference type="PROSITE" id="PS00551">
    <property type="entry name" value="MOLYBDOPTERIN_PROK_1"/>
    <property type="match status" value="1"/>
</dbReference>
<name>A0A0H2W690_YERPE</name>
<dbReference type="InterPro" id="IPR006655">
    <property type="entry name" value="Mopterin_OxRdtase_prok_CS"/>
</dbReference>
<dbReference type="PANTHER" id="PTHR43742">
    <property type="entry name" value="TRIMETHYLAMINE-N-OXIDE REDUCTASE"/>
    <property type="match status" value="1"/>
</dbReference>
<evidence type="ECO:0000256" key="7">
    <source>
        <dbReference type="ARBA" id="ARBA00022505"/>
    </source>
</evidence>
<dbReference type="InterPro" id="IPR050612">
    <property type="entry name" value="Prok_Mopterin_Oxidored"/>
</dbReference>
<dbReference type="EnsemblBacteria" id="AAS62783">
    <property type="protein sequence ID" value="AAS62783"/>
    <property type="gene ID" value="YP_2590"/>
</dbReference>
<evidence type="ECO:0000256" key="13">
    <source>
        <dbReference type="ARBA" id="ARBA00023136"/>
    </source>
</evidence>
<keyword evidence="5" id="KW-1003">Cell membrane</keyword>
<keyword evidence="13" id="KW-0472">Membrane</keyword>
<evidence type="ECO:0000256" key="1">
    <source>
        <dbReference type="ARBA" id="ARBA00001942"/>
    </source>
</evidence>
<dbReference type="Gene3D" id="3.40.228.10">
    <property type="entry name" value="Dimethylsulfoxide Reductase, domain 2"/>
    <property type="match status" value="1"/>
</dbReference>
<dbReference type="NCBIfam" id="TIGR01409">
    <property type="entry name" value="TAT_signal_seq"/>
    <property type="match status" value="1"/>
</dbReference>
<dbReference type="Proteomes" id="UP000001019">
    <property type="component" value="Chromosome"/>
</dbReference>
<evidence type="ECO:0000259" key="14">
    <source>
        <dbReference type="PROSITE" id="PS51669"/>
    </source>
</evidence>
<feature type="domain" description="4Fe-4S Mo/W bis-MGD-type" evidence="14">
    <location>
        <begin position="66"/>
        <end position="128"/>
    </location>
</feature>
<evidence type="ECO:0000256" key="8">
    <source>
        <dbReference type="ARBA" id="ARBA00022723"/>
    </source>
</evidence>
<keyword evidence="7" id="KW-0500">Molybdenum</keyword>
<dbReference type="GO" id="GO:0009389">
    <property type="term" value="F:dimethyl sulfoxide reductase activity"/>
    <property type="evidence" value="ECO:0007669"/>
    <property type="project" value="InterPro"/>
</dbReference>
<keyword evidence="8" id="KW-0479">Metal-binding</keyword>
<keyword evidence="12" id="KW-0411">Iron-sulfur</keyword>
<dbReference type="InterPro" id="IPR006963">
    <property type="entry name" value="Mopterin_OxRdtase_4Fe-4S_dom"/>
</dbReference>
<reference evidence="16" key="1">
    <citation type="journal article" date="2004" name="DNA Res.">
        <title>Complete genome sequence of Yersinia pestis strain 91001, an isolate avirulent to humans.</title>
        <authorList>
            <person name="Song Y."/>
            <person name="Tong Z."/>
            <person name="Wang J."/>
            <person name="Wang L."/>
            <person name="Guo Z."/>
            <person name="Han Y."/>
            <person name="Zhang J."/>
            <person name="Pei D."/>
            <person name="Zhou D."/>
            <person name="Qin H."/>
            <person name="Pang X."/>
            <person name="Han Y."/>
            <person name="Zhai J."/>
            <person name="Li M."/>
            <person name="Cui B."/>
            <person name="Qi Z."/>
            <person name="Jin L."/>
            <person name="Dai R."/>
            <person name="Chen F."/>
            <person name="Li S."/>
            <person name="Ye C."/>
            <person name="Du Z."/>
            <person name="Lin W."/>
            <person name="Wang J."/>
            <person name="Yu J."/>
            <person name="Yang H."/>
            <person name="Wang J."/>
            <person name="Huang P."/>
            <person name="Yang R."/>
        </authorList>
    </citation>
    <scope>NUCLEOTIDE SEQUENCE [LARGE SCALE GENOMIC DNA]</scope>
    <source>
        <strain evidence="16">91001 / Biovar Mediaevalis</strain>
    </source>
</reference>
<evidence type="ECO:0000256" key="5">
    <source>
        <dbReference type="ARBA" id="ARBA00022475"/>
    </source>
</evidence>
<evidence type="ECO:0000313" key="15">
    <source>
        <dbReference type="EMBL" id="AAS62783.1"/>
    </source>
</evidence>
<dbReference type="InterPro" id="IPR019546">
    <property type="entry name" value="TAT_signal_bac_arc"/>
</dbReference>
<dbReference type="SMART" id="SM00926">
    <property type="entry name" value="Molybdop_Fe4S4"/>
    <property type="match status" value="1"/>
</dbReference>
<accession>A0A0H2W690</accession>
<dbReference type="PROSITE" id="PS51669">
    <property type="entry name" value="4FE4S_MOW_BIS_MGD"/>
    <property type="match status" value="1"/>
</dbReference>
<dbReference type="CDD" id="cd02794">
    <property type="entry name" value="MopB_CT_DmsA-EC"/>
    <property type="match status" value="1"/>
</dbReference>
<dbReference type="Pfam" id="PF04879">
    <property type="entry name" value="Molybdop_Fe4S4"/>
    <property type="match status" value="1"/>
</dbReference>
<comment type="cofactor">
    <cofactor evidence="1">
        <name>Mo-bis(molybdopterin guanine dinucleotide)</name>
        <dbReference type="ChEBI" id="CHEBI:60539"/>
    </cofactor>
</comment>
<dbReference type="FunFam" id="2.40.40.20:FF:000010">
    <property type="entry name" value="Anaerobic dimethyl sulfoxide reductase subunit A"/>
    <property type="match status" value="1"/>
</dbReference>
<organism evidence="15 16">
    <name type="scientific">Yersinia pestis</name>
    <dbReference type="NCBI Taxonomy" id="632"/>
    <lineage>
        <taxon>Bacteria</taxon>
        <taxon>Pseudomonadati</taxon>
        <taxon>Pseudomonadota</taxon>
        <taxon>Gammaproteobacteria</taxon>
        <taxon>Enterobacterales</taxon>
        <taxon>Yersiniaceae</taxon>
        <taxon>Yersinia</taxon>
    </lineage>
</organism>
<dbReference type="PROSITE" id="PS00932">
    <property type="entry name" value="MOLYBDOPTERIN_PROK_3"/>
    <property type="match status" value="1"/>
</dbReference>
<evidence type="ECO:0000256" key="12">
    <source>
        <dbReference type="ARBA" id="ARBA00023014"/>
    </source>
</evidence>
<keyword evidence="11" id="KW-0408">Iron</keyword>
<dbReference type="EMBL" id="AE017042">
    <property type="protein sequence ID" value="AAS62783.1"/>
    <property type="molecule type" value="Genomic_DNA"/>
</dbReference>
<evidence type="ECO:0000313" key="16">
    <source>
        <dbReference type="Proteomes" id="UP000001019"/>
    </source>
</evidence>
<dbReference type="GO" id="GO:0005886">
    <property type="term" value="C:plasma membrane"/>
    <property type="evidence" value="ECO:0007669"/>
    <property type="project" value="UniProtKB-SubCell"/>
</dbReference>
<dbReference type="GO" id="GO:0043546">
    <property type="term" value="F:molybdopterin cofactor binding"/>
    <property type="evidence" value="ECO:0007669"/>
    <property type="project" value="InterPro"/>
</dbReference>
<dbReference type="Gene3D" id="3.40.50.740">
    <property type="match status" value="1"/>
</dbReference>
<dbReference type="SUPFAM" id="SSF53706">
    <property type="entry name" value="Formate dehydrogenase/DMSO reductase, domains 1-3"/>
    <property type="match status" value="1"/>
</dbReference>
<protein>
    <submittedName>
        <fullName evidence="15">Dimethyl sulfoxide reductase chain A protein</fullName>
    </submittedName>
</protein>
<dbReference type="GO" id="GO:0051539">
    <property type="term" value="F:4 iron, 4 sulfur cluster binding"/>
    <property type="evidence" value="ECO:0007669"/>
    <property type="project" value="UniProtKB-KW"/>
</dbReference>
<comment type="subcellular location">
    <subcellularLocation>
        <location evidence="3">Cell membrane</location>
        <topology evidence="3">Peripheral membrane protein</topology>
        <orientation evidence="3">Cytoplasmic side</orientation>
    </subcellularLocation>
</comment>
<dbReference type="GO" id="GO:0030151">
    <property type="term" value="F:molybdenum ion binding"/>
    <property type="evidence" value="ECO:0007669"/>
    <property type="project" value="InterPro"/>
</dbReference>
<comment type="cofactor">
    <cofactor evidence="2">
        <name>[4Fe-4S] cluster</name>
        <dbReference type="ChEBI" id="CHEBI:49883"/>
    </cofactor>
</comment>
<dbReference type="Pfam" id="PF01568">
    <property type="entry name" value="Molydop_binding"/>
    <property type="match status" value="1"/>
</dbReference>
<dbReference type="InterPro" id="IPR006656">
    <property type="entry name" value="Mopterin_OxRdtase"/>
</dbReference>
<dbReference type="Gene3D" id="2.40.40.20">
    <property type="match status" value="1"/>
</dbReference>
<evidence type="ECO:0000256" key="3">
    <source>
        <dbReference type="ARBA" id="ARBA00004413"/>
    </source>
</evidence>
<dbReference type="KEGG" id="ypm:YP_2590"/>
<keyword evidence="6" id="KW-0004">4Fe-4S</keyword>
<evidence type="ECO:0000256" key="11">
    <source>
        <dbReference type="ARBA" id="ARBA00023004"/>
    </source>
</evidence>
<dbReference type="PROSITE" id="PS51318">
    <property type="entry name" value="TAT"/>
    <property type="match status" value="1"/>
</dbReference>
<gene>
    <name evidence="15" type="primary">dmsA2</name>
    <name evidence="15" type="ordered locus">YP_2590</name>
</gene>
<dbReference type="InterPro" id="IPR006311">
    <property type="entry name" value="TAT_signal"/>
</dbReference>
<dbReference type="InterPro" id="IPR009010">
    <property type="entry name" value="Asp_de-COase-like_dom_sf"/>
</dbReference>
<dbReference type="Gene3D" id="3.40.50.12440">
    <property type="match status" value="1"/>
</dbReference>
<dbReference type="SUPFAM" id="SSF50692">
    <property type="entry name" value="ADC-like"/>
    <property type="match status" value="1"/>
</dbReference>
<dbReference type="InterPro" id="IPR011888">
    <property type="entry name" value="Anaer_DMSO_reductase"/>
</dbReference>
<sequence length="820" mass="90587">MSCSFISARIMLMNNNKTPLTGSLSRREFIQTSAVVTGAAAIAGSIALPFSVHAAASEHAPTAAEESIKYSACLVNCGSRCPLKVHVKNGEIIKIANEAIYDDSTFGLHQIRPCLRGRSVRWKTYNPDRVKYPMLRVGKRGEGKFKRISWDEATTIVADNLKKTIVQYGNEAIYYQYGTGSTGANLQGRNACKRMLSLIGGYLDQHGTYSTAQINTVMPYVYGNLDETLLDEIKNSDLVVMFGHNLAETRMSGGGQYIETVQALGQSRAKVIIIDPRMTDSVTTLNAEWIPIFPGTDAALVAALGHVLIKENLTDERFLQQYCVGWDATTLPSSAPANGSYKDYILGLGADETEKTPEWASEITGISPTRIIQLARELGNARAAWISQGWGIQRTANGEQASRSIMMLPLMTGNIGRAGTNTGAWGGNVKYPVPGFSIPNPVKTAIPCFMWTDAIFRGTEMTAKNAHVKNKEKLDTNIKFLWNYASNVIANQHSDLNKTNTILQDESLCEFILVWENHMTNSAKYADLLLPDVTSVESNDLIDNSYASGAYHYVTRMQNTIEPLWECRPSYDVLAEIATKLGVGDAFTEGHTQQEWIEISYNKMRDNNPALPPFSDTHNKGIIDRIFADSSQYIALKDFRDDPLNNPLKTPSGKIEIYSEALATLAHEWQLTPGDRITAVAEYCPTPEGVSDQETLKSYPLQMTGFHVKGHTHSTYYNVAMLREAVPHQFWMNPIDAQARGIQQGERVEIFNSRGRIHIAVKITERVLPGVIAVPQGAWRNLNKDGIDVGGCINTLTTQRPSPLAKGNPQHTNLVEVKRA</sequence>